<dbReference type="CDD" id="cd00778">
    <property type="entry name" value="ProRS_core_arch_euk"/>
    <property type="match status" value="1"/>
</dbReference>
<dbReference type="Proteomes" id="UP001497512">
    <property type="component" value="Chromosome 1"/>
</dbReference>
<dbReference type="CDD" id="cd00862">
    <property type="entry name" value="ProRS_anticodon_zinc"/>
    <property type="match status" value="1"/>
</dbReference>
<keyword evidence="11" id="KW-1185">Reference proteome</keyword>
<evidence type="ECO:0000259" key="9">
    <source>
        <dbReference type="PROSITE" id="PS50862"/>
    </source>
</evidence>
<evidence type="ECO:0000256" key="8">
    <source>
        <dbReference type="ARBA" id="ARBA00047671"/>
    </source>
</evidence>
<comment type="catalytic activity">
    <reaction evidence="8">
        <text>tRNA(Pro) + L-proline + ATP = L-prolyl-tRNA(Pro) + AMP + diphosphate</text>
        <dbReference type="Rhea" id="RHEA:14305"/>
        <dbReference type="Rhea" id="RHEA-COMP:9700"/>
        <dbReference type="Rhea" id="RHEA-COMP:9702"/>
        <dbReference type="ChEBI" id="CHEBI:30616"/>
        <dbReference type="ChEBI" id="CHEBI:33019"/>
        <dbReference type="ChEBI" id="CHEBI:60039"/>
        <dbReference type="ChEBI" id="CHEBI:78442"/>
        <dbReference type="ChEBI" id="CHEBI:78532"/>
        <dbReference type="ChEBI" id="CHEBI:456215"/>
        <dbReference type="EC" id="6.1.1.15"/>
    </reaction>
</comment>
<dbReference type="InterPro" id="IPR002314">
    <property type="entry name" value="aa-tRNA-synt_IIb"/>
</dbReference>
<dbReference type="SMART" id="SM00946">
    <property type="entry name" value="ProRS-C_1"/>
    <property type="match status" value="1"/>
</dbReference>
<evidence type="ECO:0000256" key="4">
    <source>
        <dbReference type="ARBA" id="ARBA00022840"/>
    </source>
</evidence>
<evidence type="ECO:0000256" key="7">
    <source>
        <dbReference type="ARBA" id="ARBA00029731"/>
    </source>
</evidence>
<evidence type="ECO:0000256" key="1">
    <source>
        <dbReference type="ARBA" id="ARBA00012831"/>
    </source>
</evidence>
<proteinExistence type="inferred from homology"/>
<keyword evidence="6" id="KW-0030">Aminoacyl-tRNA synthetase</keyword>
<dbReference type="PROSITE" id="PS50862">
    <property type="entry name" value="AA_TRNA_LIGASE_II"/>
    <property type="match status" value="1"/>
</dbReference>
<dbReference type="SUPFAM" id="SSF55681">
    <property type="entry name" value="Class II aaRS and biotin synthetases"/>
    <property type="match status" value="1"/>
</dbReference>
<dbReference type="PANTHER" id="PTHR43382:SF2">
    <property type="entry name" value="BIFUNCTIONAL GLUTAMATE_PROLINE--TRNA LIGASE"/>
    <property type="match status" value="1"/>
</dbReference>
<dbReference type="InterPro" id="IPR017449">
    <property type="entry name" value="Pro-tRNA_synth_II"/>
</dbReference>
<dbReference type="Pfam" id="PF09180">
    <property type="entry name" value="ProRS-C_1"/>
    <property type="match status" value="1"/>
</dbReference>
<evidence type="ECO:0000313" key="11">
    <source>
        <dbReference type="Proteomes" id="UP001497512"/>
    </source>
</evidence>
<evidence type="ECO:0000256" key="2">
    <source>
        <dbReference type="ARBA" id="ARBA00022598"/>
    </source>
</evidence>
<name>A0ABP0TE41_9BRYO</name>
<dbReference type="Gene3D" id="3.40.50.800">
    <property type="entry name" value="Anticodon-binding domain"/>
    <property type="match status" value="1"/>
</dbReference>
<keyword evidence="2" id="KW-0436">Ligase</keyword>
<protein>
    <recommendedName>
        <fullName evidence="1">proline--tRNA ligase</fullName>
        <ecNumber evidence="1">6.1.1.15</ecNumber>
    </recommendedName>
    <alternativeName>
        <fullName evidence="7">Prolyl-tRNA synthetase</fullName>
    </alternativeName>
</protein>
<dbReference type="InterPro" id="IPR004154">
    <property type="entry name" value="Anticodon-bd"/>
</dbReference>
<dbReference type="SUPFAM" id="SSF52954">
    <property type="entry name" value="Class II aaRS ABD-related"/>
    <property type="match status" value="1"/>
</dbReference>
<dbReference type="InterPro" id="IPR016061">
    <property type="entry name" value="Pro-tRNA_ligase_II_C"/>
</dbReference>
<dbReference type="Pfam" id="PF03129">
    <property type="entry name" value="HGTP_anticodon"/>
    <property type="match status" value="1"/>
</dbReference>
<dbReference type="InterPro" id="IPR033721">
    <property type="entry name" value="ProRS_core_arch_euk"/>
</dbReference>
<sequence length="631" mass="72191">MHLWLAYITFNMDILFATRRDLEFGIAFVQVRLCFWLCSRAVHSSQQVLLRSHQRFGVLKEEAMSEPNGDKVVSVHDLDVAEEVSIAGAEAPLKDLDAPEETKEKLKKAPREKKKEIVHGGGAAGAKKKEVKKESGLGLTFKKEENFGDWYSDLVVRGEMIEYYDVSGCYILRPWSYAIWESIKDFFDKEIKKMGIENTYFPLFVSEKALTKEKNHVEGFAPEVAWVTKSGDSQLEEPIAIRPTSETVMYPIFAKWIRGHRDLPLRINQWCNVVRWEFKHPTPFIRSREFLWQEGHTAFATKEEADKEVHAILELYRRVYEELLAVPVIKGVKSEIEKFAGGLYTTTVEAFIPTTGRGVQAATSHCLGQNFAKMFEIMFEDDKGERKMVWQNSWGLTTRSIGVMVMVHGDDKGLVLPPRVAPIQVVVIPVPFKGIDPSDECLKVVHQLQQADIRVKEDLRDNYSPGWKYSHWELKGVPLRIEIGPRDIEKKQVRVVRRDLEDKAEGRSQDIPVADLVERIGKILDEMQKHLLEKAREERSLCIATAYNWDDFMAALNNKKMVLAPWCDEVEVEENVKARTKSEGDGGAAKTLCMPFEHDTLPVVQEFLPEGTKCFASGKPAKRWALWGRSY</sequence>
<dbReference type="InterPro" id="IPR004499">
    <property type="entry name" value="Pro-tRNA-ligase_IIa_arc-type"/>
</dbReference>
<dbReference type="HAMAP" id="MF_01571">
    <property type="entry name" value="Pro_tRNA_synth_type3"/>
    <property type="match status" value="1"/>
</dbReference>
<evidence type="ECO:0000256" key="6">
    <source>
        <dbReference type="ARBA" id="ARBA00023146"/>
    </source>
</evidence>
<dbReference type="InterPro" id="IPR006195">
    <property type="entry name" value="aa-tRNA-synth_II"/>
</dbReference>
<dbReference type="SUPFAM" id="SSF64586">
    <property type="entry name" value="C-terminal domain of ProRS"/>
    <property type="match status" value="1"/>
</dbReference>
<dbReference type="PANTHER" id="PTHR43382">
    <property type="entry name" value="PROLYL-TRNA SYNTHETASE"/>
    <property type="match status" value="1"/>
</dbReference>
<dbReference type="Pfam" id="PF00587">
    <property type="entry name" value="tRNA-synt_2b"/>
    <property type="match status" value="1"/>
</dbReference>
<dbReference type="NCBIfam" id="TIGR00408">
    <property type="entry name" value="proS_fam_I"/>
    <property type="match status" value="1"/>
</dbReference>
<dbReference type="InterPro" id="IPR036621">
    <property type="entry name" value="Anticodon-bd_dom_sf"/>
</dbReference>
<feature type="domain" description="Aminoacyl-transfer RNA synthetases class-II family profile" evidence="9">
    <location>
        <begin position="177"/>
        <end position="417"/>
    </location>
</feature>
<accession>A0ABP0TE41</accession>
<evidence type="ECO:0000256" key="3">
    <source>
        <dbReference type="ARBA" id="ARBA00022741"/>
    </source>
</evidence>
<dbReference type="EC" id="6.1.1.15" evidence="1"/>
<reference evidence="10 11" key="1">
    <citation type="submission" date="2024-02" db="EMBL/GenBank/DDBJ databases">
        <authorList>
            <consortium name="ELIXIR-Norway"/>
            <consortium name="Elixir Norway"/>
        </authorList>
    </citation>
    <scope>NUCLEOTIDE SEQUENCE [LARGE SCALE GENOMIC DNA]</scope>
</reference>
<keyword evidence="5" id="KW-0648">Protein biosynthesis</keyword>
<gene>
    <name evidence="10" type="ORF">CSSPTR1EN2_LOCUS1142</name>
</gene>
<evidence type="ECO:0000256" key="5">
    <source>
        <dbReference type="ARBA" id="ARBA00022917"/>
    </source>
</evidence>
<organism evidence="10 11">
    <name type="scientific">Sphagnum troendelagicum</name>
    <dbReference type="NCBI Taxonomy" id="128251"/>
    <lineage>
        <taxon>Eukaryota</taxon>
        <taxon>Viridiplantae</taxon>
        <taxon>Streptophyta</taxon>
        <taxon>Embryophyta</taxon>
        <taxon>Bryophyta</taxon>
        <taxon>Sphagnophytina</taxon>
        <taxon>Sphagnopsida</taxon>
        <taxon>Sphagnales</taxon>
        <taxon>Sphagnaceae</taxon>
        <taxon>Sphagnum</taxon>
    </lineage>
</organism>
<dbReference type="InterPro" id="IPR045864">
    <property type="entry name" value="aa-tRNA-synth_II/BPL/LPL"/>
</dbReference>
<keyword evidence="4" id="KW-0067">ATP-binding</keyword>
<dbReference type="InterPro" id="IPR002316">
    <property type="entry name" value="Pro-tRNA-ligase_IIa"/>
</dbReference>
<keyword evidence="3" id="KW-0547">Nucleotide-binding</keyword>
<dbReference type="PRINTS" id="PR01046">
    <property type="entry name" value="TRNASYNTHPRO"/>
</dbReference>
<dbReference type="Gene3D" id="3.30.110.30">
    <property type="entry name" value="C-terminal domain of ProRS"/>
    <property type="match status" value="1"/>
</dbReference>
<dbReference type="EMBL" id="OZ019893">
    <property type="protein sequence ID" value="CAK9190941.1"/>
    <property type="molecule type" value="Genomic_DNA"/>
</dbReference>
<dbReference type="Gene3D" id="3.30.930.10">
    <property type="entry name" value="Bira Bifunctional Protein, Domain 2"/>
    <property type="match status" value="1"/>
</dbReference>
<evidence type="ECO:0000313" key="10">
    <source>
        <dbReference type="EMBL" id="CAK9190941.1"/>
    </source>
</evidence>